<feature type="region of interest" description="Disordered" evidence="9">
    <location>
        <begin position="1650"/>
        <end position="1951"/>
    </location>
</feature>
<dbReference type="GO" id="GO:0035556">
    <property type="term" value="P:intracellular signal transduction"/>
    <property type="evidence" value="ECO:0007669"/>
    <property type="project" value="TreeGrafter"/>
</dbReference>
<dbReference type="PROSITE" id="PS51285">
    <property type="entry name" value="AGC_KINASE_CTER"/>
    <property type="match status" value="1"/>
</dbReference>
<feature type="region of interest" description="Disordered" evidence="9">
    <location>
        <begin position="361"/>
        <end position="396"/>
    </location>
</feature>
<feature type="region of interest" description="Disordered" evidence="9">
    <location>
        <begin position="1590"/>
        <end position="1621"/>
    </location>
</feature>
<evidence type="ECO:0000256" key="7">
    <source>
        <dbReference type="ARBA" id="ARBA00047899"/>
    </source>
</evidence>
<feature type="compositionally biased region" description="Polar residues" evidence="9">
    <location>
        <begin position="1346"/>
        <end position="1357"/>
    </location>
</feature>
<dbReference type="GO" id="GO:0004674">
    <property type="term" value="F:protein serine/threonine kinase activity"/>
    <property type="evidence" value="ECO:0007669"/>
    <property type="project" value="UniProtKB-KW"/>
</dbReference>
<feature type="compositionally biased region" description="Low complexity" evidence="9">
    <location>
        <begin position="1358"/>
        <end position="1375"/>
    </location>
</feature>
<feature type="compositionally biased region" description="Polar residues" evidence="9">
    <location>
        <begin position="1441"/>
        <end position="1464"/>
    </location>
</feature>
<dbReference type="FunFam" id="3.30.200.20:FF:000042">
    <property type="entry name" value="Aurora kinase A"/>
    <property type="match status" value="1"/>
</dbReference>
<feature type="compositionally biased region" description="Low complexity" evidence="9">
    <location>
        <begin position="1062"/>
        <end position="1074"/>
    </location>
</feature>
<dbReference type="Gene3D" id="3.30.200.20">
    <property type="entry name" value="Phosphorylase Kinase, domain 1"/>
    <property type="match status" value="2"/>
</dbReference>
<evidence type="ECO:0000256" key="2">
    <source>
        <dbReference type="ARBA" id="ARBA00022527"/>
    </source>
</evidence>
<dbReference type="FunFam" id="1.10.510.10:FF:000294">
    <property type="entry name" value="Serine/threonine-protein kinase OXI1"/>
    <property type="match status" value="1"/>
</dbReference>
<evidence type="ECO:0000256" key="8">
    <source>
        <dbReference type="ARBA" id="ARBA00048679"/>
    </source>
</evidence>
<feature type="region of interest" description="Disordered" evidence="9">
    <location>
        <begin position="1430"/>
        <end position="1469"/>
    </location>
</feature>
<evidence type="ECO:0000256" key="3">
    <source>
        <dbReference type="ARBA" id="ARBA00022679"/>
    </source>
</evidence>
<dbReference type="SMART" id="SM00220">
    <property type="entry name" value="S_TKc"/>
    <property type="match status" value="1"/>
</dbReference>
<dbReference type="GO" id="GO:0005524">
    <property type="term" value="F:ATP binding"/>
    <property type="evidence" value="ECO:0007669"/>
    <property type="project" value="UniProtKB-KW"/>
</dbReference>
<comment type="caution">
    <text evidence="12">The sequence shown here is derived from an EMBL/GenBank/DDBJ whole genome shotgun (WGS) entry which is preliminary data.</text>
</comment>
<feature type="compositionally biased region" description="Polar residues" evidence="9">
    <location>
        <begin position="456"/>
        <end position="465"/>
    </location>
</feature>
<feature type="compositionally biased region" description="Polar residues" evidence="9">
    <location>
        <begin position="1505"/>
        <end position="1520"/>
    </location>
</feature>
<dbReference type="Proteomes" id="UP001150925">
    <property type="component" value="Unassembled WGS sequence"/>
</dbReference>
<dbReference type="InterPro" id="IPR008271">
    <property type="entry name" value="Ser/Thr_kinase_AS"/>
</dbReference>
<dbReference type="PANTHER" id="PTHR24356:SF1">
    <property type="entry name" value="SERINE_THREONINE-PROTEIN KINASE GREATWALL"/>
    <property type="match status" value="1"/>
</dbReference>
<feature type="region of interest" description="Disordered" evidence="9">
    <location>
        <begin position="1474"/>
        <end position="1493"/>
    </location>
</feature>
<dbReference type="EMBL" id="JANBPY010000014">
    <property type="protein sequence ID" value="KAJ1969919.1"/>
    <property type="molecule type" value="Genomic_DNA"/>
</dbReference>
<dbReference type="InterPro" id="IPR011009">
    <property type="entry name" value="Kinase-like_dom_sf"/>
</dbReference>
<evidence type="ECO:0000256" key="6">
    <source>
        <dbReference type="ARBA" id="ARBA00022840"/>
    </source>
</evidence>
<feature type="region of interest" description="Disordered" evidence="9">
    <location>
        <begin position="1304"/>
        <end position="1404"/>
    </location>
</feature>
<feature type="compositionally biased region" description="Low complexity" evidence="9">
    <location>
        <begin position="505"/>
        <end position="522"/>
    </location>
</feature>
<keyword evidence="5" id="KW-0418">Kinase</keyword>
<keyword evidence="4" id="KW-0547">Nucleotide-binding</keyword>
<sequence>MAIQGYQHLSPSASYFPPWPSITPGVGSRGILPMSPESEIASGRTPSPGLYSPPVTKSSTDSSTPHTGNKPSASYFNARPTSVVQPKERLKQQKRMSLQPAANIPGSAVNTSNPPVTHTPTTSVGQPIPGDTGSAVRDMASSLDTNPSLASHSWVPPSTVNPREKAARALEISTQVVDSHLVLCRICETHVPRQDLEMHSEHCAITQEFQIKVHECNTILKRLYAAAETRHLEILHNHLLPPETQQEIALVGHVTERLIRLDGCPLHYATKKYKKYEEELNRLIERANVKGKFSQPEKSNGDSAMSPQKTPATSSHPVASSRLLIRPVDPETLYLAKKLIAVLREKRKSLYDYDHRIQHWSSPSSSGINSPSSPCQPATSAGPSREPSLSAPAPRKYPGLAAVQTGAIRTAHPENTTRHVSPLAIETSEYAGTYRRESAPAPLDPTGNISRRESTRSQGSWLKQQTPPSTESSTPRSGSVVGEGRGKGEQFSTVPKSTVAGYGKGTRVGTAGSGTTAGANPAPRNSRILSATSDGSRKLSTALGDPHSTHHSSATGSTGSRGGGSASSQPSSTSGSSKVMSLFAAMFRHGFRKSSNPSTSTGASRPSVSAPLRVNPSAQEAPPPTPLPGTPGPVSPWPPASQSYQVATREQPQLPVAPPPTVSTLRSEEEPAESDSSSSQAVTMSPILPATSLPPSTAPLNLPDIKDFELLKQISRGAYGKVYLCRKKTTADLFAIKMMKKADMIRKNMVTQALNERKVLSLMKTPYIVKLYYAFHSTDYLYLVMEYLIGGDLGSLVQGMGGFDTSMARFYAAETALALHHLHENGIIHRDLKPDNILIDERGHIKLTDFGLSQIRMKRVDPVLTTLPNPDDEGDDVKNITGVGGYQAGGGVSAVPSWLATATPSKSSTNRHRTRLGNPDAAPTATDIDSADKSSRSATGKDPDGRFLGTPDYLAPELILGTSDDHEVDWWAFGVCVFEFLTGYPPFSDDSPEAIFRNILNHDIDWPLEVAGSDASEPATDRSPTFSPELATSSEPIPVDSLPRSVHVRASSKLKEEIKPVSSPSGSSANSQESLASTQECLHPDPSTVLSEPATSVAAIGDEVEDSDSDYSLEPATPPEAMSDEARDLINHLLEPDPRKRYSFAQLRVHPFFQDTDWDHIYEQEAPFIPQPEDNQDTSYFELRNARPDIQRLSALSAHNVQGSAPFLYDERGTPYVHPSASYSDLQAALGSQRSRKSSMVSASRRPSGSQDHPPLHVTSSFSDLPSAIQQNSPITATRPLLADLGSGNQGTVKPALLGSTARRRTAVAEGSGSGSTSDADVFGRSLRSMGSSPVCSPLGWGSGTGPCSSARTPTGLSSRNSQNSSRSVTPSRSSHSFRTHHSQPGTSLHTPPGSPRYTVPTATSNAGVGAGILRSPSIPTSPLPEFLPLDGSVLGPANGKQRTPSLSRRTSRHGQTQSRSSFAHASPPTLVTAAVGSIPPRSTSFESQAPITGEIPSSARVSVDMSSQGHAPSQTYSDSSDSEVHGPDDGQPLLPSSDMDNLLNHPSLSMSKRAFSSNLRISPPPPMNDSQFDAFNYKNVNLLNDVNKGITSTPSTPNSPQPQLPMAVGDGPSVAPSTLSSPILRIPGALHDGTSGSALVSPYTLPPAADEVARPSHHSAPATAMGTLRNSVPTTPMMPNATLPTRKGTPLSPQPVASKPPPLPGASATLGTVSGGKSTRKPRRMSGLLPNSLLKLLTPTQDTPVDPKTTTSPISPKLQEHGSVPAGVTRATSFPHPTSPYTPTSQNSDSRPLPVAVPSRRSISSALLPTTRLFQGNPLTRQSSDSTYRSDRLSSGSPSSLYPPLPDASLGSSYSPRLSTDLAQGPAPSFTRLPPPVTGSTSSLSSSQTQSQQQQRTVGASSSSQCPNQTPSNVNRAAKRLSTPDHPKTRKSSEEPLPAAKSSVKRRVHRSKSLLHYILRS</sequence>
<feature type="compositionally biased region" description="Polar residues" evidence="9">
    <location>
        <begin position="1227"/>
        <end position="1251"/>
    </location>
</feature>
<feature type="region of interest" description="Disordered" evidence="9">
    <location>
        <begin position="17"/>
        <end position="160"/>
    </location>
</feature>
<feature type="region of interest" description="Disordered" evidence="9">
    <location>
        <begin position="1227"/>
        <end position="1262"/>
    </location>
</feature>
<evidence type="ECO:0000256" key="4">
    <source>
        <dbReference type="ARBA" id="ARBA00022741"/>
    </source>
</evidence>
<feature type="compositionally biased region" description="Polar residues" evidence="9">
    <location>
        <begin position="1771"/>
        <end position="1791"/>
    </location>
</feature>
<dbReference type="InterPro" id="IPR000719">
    <property type="entry name" value="Prot_kinase_dom"/>
</dbReference>
<feature type="compositionally biased region" description="Polar residues" evidence="9">
    <location>
        <begin position="296"/>
        <end position="318"/>
    </location>
</feature>
<gene>
    <name evidence="12" type="primary">RIM15</name>
    <name evidence="12" type="ORF">IWQ62_000320</name>
</gene>
<dbReference type="PROSITE" id="PS00108">
    <property type="entry name" value="PROTEIN_KINASE_ST"/>
    <property type="match status" value="1"/>
</dbReference>
<feature type="domain" description="AGC-kinase C-terminal" evidence="11">
    <location>
        <begin position="1154"/>
        <end position="1226"/>
    </location>
</feature>
<comment type="catalytic activity">
    <reaction evidence="7">
        <text>L-threonyl-[protein] + ATP = O-phospho-L-threonyl-[protein] + ADP + H(+)</text>
        <dbReference type="Rhea" id="RHEA:46608"/>
        <dbReference type="Rhea" id="RHEA-COMP:11060"/>
        <dbReference type="Rhea" id="RHEA-COMP:11605"/>
        <dbReference type="ChEBI" id="CHEBI:15378"/>
        <dbReference type="ChEBI" id="CHEBI:30013"/>
        <dbReference type="ChEBI" id="CHEBI:30616"/>
        <dbReference type="ChEBI" id="CHEBI:61977"/>
        <dbReference type="ChEBI" id="CHEBI:456216"/>
        <dbReference type="EC" id="2.7.11.1"/>
    </reaction>
</comment>
<feature type="compositionally biased region" description="Polar residues" evidence="9">
    <location>
        <begin position="1739"/>
        <end position="1755"/>
    </location>
</feature>
<feature type="compositionally biased region" description="Polar residues" evidence="9">
    <location>
        <begin position="55"/>
        <end position="84"/>
    </location>
</feature>
<dbReference type="InterPro" id="IPR000961">
    <property type="entry name" value="AGC-kinase_C"/>
</dbReference>
<feature type="compositionally biased region" description="Polar residues" evidence="9">
    <location>
        <begin position="593"/>
        <end position="607"/>
    </location>
</feature>
<feature type="compositionally biased region" description="Polar residues" evidence="9">
    <location>
        <begin position="142"/>
        <end position="160"/>
    </location>
</feature>
<feature type="region of interest" description="Disordered" evidence="9">
    <location>
        <begin position="1501"/>
        <end position="1546"/>
    </location>
</feature>
<keyword evidence="6" id="KW-0067">ATP-binding</keyword>
<feature type="compositionally biased region" description="Polar residues" evidence="9">
    <location>
        <begin position="1852"/>
        <end position="1863"/>
    </location>
</feature>
<dbReference type="CDD" id="cd05579">
    <property type="entry name" value="STKc_MAST_like"/>
    <property type="match status" value="1"/>
</dbReference>
<feature type="region of interest" description="Disordered" evidence="9">
    <location>
        <begin position="291"/>
        <end position="318"/>
    </location>
</feature>
<feature type="compositionally biased region" description="Low complexity" evidence="9">
    <location>
        <begin position="1881"/>
        <end position="1896"/>
    </location>
</feature>
<evidence type="ECO:0000313" key="13">
    <source>
        <dbReference type="Proteomes" id="UP001150925"/>
    </source>
</evidence>
<dbReference type="OrthoDB" id="162894at2759"/>
<dbReference type="Pfam" id="PF00069">
    <property type="entry name" value="Pkinase"/>
    <property type="match status" value="2"/>
</dbReference>
<feature type="compositionally biased region" description="Polar residues" evidence="9">
    <location>
        <begin position="1022"/>
        <end position="1035"/>
    </location>
</feature>
<keyword evidence="2" id="KW-0723">Serine/threonine-protein kinase</keyword>
<evidence type="ECO:0000256" key="1">
    <source>
        <dbReference type="ARBA" id="ARBA00012513"/>
    </source>
</evidence>
<proteinExistence type="predicted"/>
<organism evidence="12 13">
    <name type="scientific">Dispira parvispora</name>
    <dbReference type="NCBI Taxonomy" id="1520584"/>
    <lineage>
        <taxon>Eukaryota</taxon>
        <taxon>Fungi</taxon>
        <taxon>Fungi incertae sedis</taxon>
        <taxon>Zoopagomycota</taxon>
        <taxon>Kickxellomycotina</taxon>
        <taxon>Dimargaritomycetes</taxon>
        <taxon>Dimargaritales</taxon>
        <taxon>Dimargaritaceae</taxon>
        <taxon>Dispira</taxon>
    </lineage>
</organism>
<feature type="compositionally biased region" description="Basic and acidic residues" evidence="9">
    <location>
        <begin position="930"/>
        <end position="945"/>
    </location>
</feature>
<keyword evidence="13" id="KW-1185">Reference proteome</keyword>
<dbReference type="Gene3D" id="1.10.510.10">
    <property type="entry name" value="Transferase(Phosphotransferase) domain 1"/>
    <property type="match status" value="3"/>
</dbReference>
<protein>
    <recommendedName>
        <fullName evidence="1">non-specific serine/threonine protein kinase</fullName>
        <ecNumber evidence="1">2.7.11.1</ecNumber>
    </recommendedName>
</protein>
<evidence type="ECO:0000259" key="11">
    <source>
        <dbReference type="PROSITE" id="PS51285"/>
    </source>
</evidence>
<feature type="compositionally biased region" description="Low complexity" evidence="9">
    <location>
        <begin position="1729"/>
        <end position="1738"/>
    </location>
</feature>
<name>A0A9W8AX95_9FUNG</name>
<feature type="compositionally biased region" description="Low complexity" evidence="9">
    <location>
        <begin position="466"/>
        <end position="479"/>
    </location>
</feature>
<feature type="compositionally biased region" description="Basic and acidic residues" evidence="9">
    <location>
        <begin position="1923"/>
        <end position="1935"/>
    </location>
</feature>
<feature type="region of interest" description="Disordered" evidence="9">
    <location>
        <begin position="592"/>
        <end position="696"/>
    </location>
</feature>
<reference evidence="12" key="1">
    <citation type="submission" date="2022-07" db="EMBL/GenBank/DDBJ databases">
        <title>Phylogenomic reconstructions and comparative analyses of Kickxellomycotina fungi.</title>
        <authorList>
            <person name="Reynolds N.K."/>
            <person name="Stajich J.E."/>
            <person name="Barry K."/>
            <person name="Grigoriev I.V."/>
            <person name="Crous P."/>
            <person name="Smith M.E."/>
        </authorList>
    </citation>
    <scope>NUCLEOTIDE SEQUENCE</scope>
    <source>
        <strain evidence="12">RSA 1196</strain>
    </source>
</reference>
<dbReference type="PANTHER" id="PTHR24356">
    <property type="entry name" value="SERINE/THREONINE-PROTEIN KINASE"/>
    <property type="match status" value="1"/>
</dbReference>
<feature type="region of interest" description="Disordered" evidence="9">
    <location>
        <begin position="901"/>
        <end position="948"/>
    </location>
</feature>
<accession>A0A9W8AX95</accession>
<feature type="compositionally biased region" description="Low complexity" evidence="9">
    <location>
        <begin position="361"/>
        <end position="373"/>
    </location>
</feature>
<dbReference type="SUPFAM" id="SSF56112">
    <property type="entry name" value="Protein kinase-like (PK-like)"/>
    <property type="match status" value="1"/>
</dbReference>
<evidence type="ECO:0000259" key="10">
    <source>
        <dbReference type="PROSITE" id="PS50011"/>
    </source>
</evidence>
<dbReference type="PROSITE" id="PS50011">
    <property type="entry name" value="PROTEIN_KINASE_DOM"/>
    <property type="match status" value="1"/>
</dbReference>
<feature type="region of interest" description="Disordered" evidence="9">
    <location>
        <begin position="433"/>
        <end position="577"/>
    </location>
</feature>
<evidence type="ECO:0000256" key="5">
    <source>
        <dbReference type="ARBA" id="ARBA00022777"/>
    </source>
</evidence>
<feature type="compositionally biased region" description="Polar residues" evidence="9">
    <location>
        <begin position="1481"/>
        <end position="1491"/>
    </location>
</feature>
<feature type="compositionally biased region" description="Polar residues" evidence="9">
    <location>
        <begin position="1897"/>
        <end position="1916"/>
    </location>
</feature>
<dbReference type="InterPro" id="IPR050236">
    <property type="entry name" value="Ser_Thr_kinase_AGC"/>
</dbReference>
<feature type="region of interest" description="Disordered" evidence="9">
    <location>
        <begin position="1013"/>
        <end position="1094"/>
    </location>
</feature>
<feature type="domain" description="Protein kinase" evidence="10">
    <location>
        <begin position="708"/>
        <end position="1153"/>
    </location>
</feature>
<feature type="compositionally biased region" description="Pro residues" evidence="9">
    <location>
        <begin position="621"/>
        <end position="639"/>
    </location>
</feature>
<feature type="compositionally biased region" description="Polar residues" evidence="9">
    <location>
        <begin position="640"/>
        <end position="651"/>
    </location>
</feature>
<evidence type="ECO:0000313" key="12">
    <source>
        <dbReference type="EMBL" id="KAJ1969919.1"/>
    </source>
</evidence>
<dbReference type="EC" id="2.7.11.1" evidence="1"/>
<feature type="compositionally biased region" description="Polar residues" evidence="9">
    <location>
        <begin position="1802"/>
        <end position="1828"/>
    </location>
</feature>
<feature type="compositionally biased region" description="Low complexity" evidence="9">
    <location>
        <begin position="566"/>
        <end position="577"/>
    </location>
</feature>
<evidence type="ECO:0000256" key="9">
    <source>
        <dbReference type="SAM" id="MobiDB-lite"/>
    </source>
</evidence>
<comment type="catalytic activity">
    <reaction evidence="8">
        <text>L-seryl-[protein] + ATP = O-phospho-L-seryl-[protein] + ADP + H(+)</text>
        <dbReference type="Rhea" id="RHEA:17989"/>
        <dbReference type="Rhea" id="RHEA-COMP:9863"/>
        <dbReference type="Rhea" id="RHEA-COMP:11604"/>
        <dbReference type="ChEBI" id="CHEBI:15378"/>
        <dbReference type="ChEBI" id="CHEBI:29999"/>
        <dbReference type="ChEBI" id="CHEBI:30616"/>
        <dbReference type="ChEBI" id="CHEBI:83421"/>
        <dbReference type="ChEBI" id="CHEBI:456216"/>
        <dbReference type="EC" id="2.7.11.1"/>
    </reaction>
</comment>
<feature type="compositionally biased region" description="Polar residues" evidence="9">
    <location>
        <begin position="108"/>
        <end position="125"/>
    </location>
</feature>
<keyword evidence="3 12" id="KW-0808">Transferase</keyword>
<feature type="region of interest" description="Disordered" evidence="9">
    <location>
        <begin position="1103"/>
        <end position="1122"/>
    </location>
</feature>